<dbReference type="CDD" id="cd04765">
    <property type="entry name" value="HTH_MlrA-like_sg2"/>
    <property type="match status" value="1"/>
</dbReference>
<accession>A0A367W4V3</accession>
<comment type="caution">
    <text evidence="4">The sequence shown here is derived from an EMBL/GenBank/DDBJ whole genome shotgun (WGS) entry which is preliminary data.</text>
</comment>
<gene>
    <name evidence="4" type="ORF">TH19_13540</name>
</gene>
<dbReference type="SUPFAM" id="SSF46955">
    <property type="entry name" value="Putative DNA-binding domain"/>
    <property type="match status" value="1"/>
</dbReference>
<keyword evidence="1" id="KW-0238">DNA-binding</keyword>
<dbReference type="InterPro" id="IPR047057">
    <property type="entry name" value="MerR_fam"/>
</dbReference>
<organism evidence="4 5">
    <name type="scientific">Thalassospira profundimaris</name>
    <dbReference type="NCBI Taxonomy" id="502049"/>
    <lineage>
        <taxon>Bacteria</taxon>
        <taxon>Pseudomonadati</taxon>
        <taxon>Pseudomonadota</taxon>
        <taxon>Alphaproteobacteria</taxon>
        <taxon>Rhodospirillales</taxon>
        <taxon>Thalassospiraceae</taxon>
        <taxon>Thalassospira</taxon>
    </lineage>
</organism>
<dbReference type="InterPro" id="IPR009061">
    <property type="entry name" value="DNA-bd_dom_put_sf"/>
</dbReference>
<dbReference type="GO" id="GO:0003700">
    <property type="term" value="F:DNA-binding transcription factor activity"/>
    <property type="evidence" value="ECO:0007669"/>
    <property type="project" value="InterPro"/>
</dbReference>
<dbReference type="Proteomes" id="UP000253226">
    <property type="component" value="Unassembled WGS sequence"/>
</dbReference>
<dbReference type="GO" id="GO:0003677">
    <property type="term" value="F:DNA binding"/>
    <property type="evidence" value="ECO:0007669"/>
    <property type="project" value="UniProtKB-KW"/>
</dbReference>
<feature type="region of interest" description="Disordered" evidence="2">
    <location>
        <begin position="1"/>
        <end position="20"/>
    </location>
</feature>
<dbReference type="PROSITE" id="PS50937">
    <property type="entry name" value="HTH_MERR_2"/>
    <property type="match status" value="1"/>
</dbReference>
<name>A0A367W4V3_9PROT</name>
<evidence type="ECO:0000256" key="1">
    <source>
        <dbReference type="ARBA" id="ARBA00023125"/>
    </source>
</evidence>
<protein>
    <submittedName>
        <fullName evidence="4">MerR family transcriptional regulator</fullName>
    </submittedName>
</protein>
<dbReference type="Gene3D" id="1.10.1660.10">
    <property type="match status" value="1"/>
</dbReference>
<dbReference type="RefSeq" id="WP_114102813.1">
    <property type="nucleotide sequence ID" value="NZ_JPWF01000008.1"/>
</dbReference>
<dbReference type="PANTHER" id="PTHR30204:SF15">
    <property type="entry name" value="BLL5018 PROTEIN"/>
    <property type="match status" value="1"/>
</dbReference>
<evidence type="ECO:0000256" key="2">
    <source>
        <dbReference type="SAM" id="MobiDB-lite"/>
    </source>
</evidence>
<dbReference type="PANTHER" id="PTHR30204">
    <property type="entry name" value="REDOX-CYCLING DRUG-SENSING TRANSCRIPTIONAL ACTIVATOR SOXR"/>
    <property type="match status" value="1"/>
</dbReference>
<proteinExistence type="predicted"/>
<dbReference type="EMBL" id="JPWF01000008">
    <property type="protein sequence ID" value="RCK36289.1"/>
    <property type="molecule type" value="Genomic_DNA"/>
</dbReference>
<dbReference type="OrthoDB" id="9810140at2"/>
<evidence type="ECO:0000313" key="5">
    <source>
        <dbReference type="Proteomes" id="UP000253226"/>
    </source>
</evidence>
<evidence type="ECO:0000313" key="4">
    <source>
        <dbReference type="EMBL" id="RCK36289.1"/>
    </source>
</evidence>
<dbReference type="Pfam" id="PF13411">
    <property type="entry name" value="MerR_1"/>
    <property type="match status" value="1"/>
</dbReference>
<sequence length="160" mass="17746">MKTNLGAEAGTSRRSAKSDSAFRTISEAAKELGLQQHVLRFWESKFPQIQPMKRAGGRRYYRPEDIDFLSNIRSLLHDQGFTIKGVQKLLDQNKGKLPSEISVSAAEVDQAAFASDSSSKMVAEGHPVSFDKSALKSVLDELQELQGILRVSLQEVKKNP</sequence>
<dbReference type="SMART" id="SM00422">
    <property type="entry name" value="HTH_MERR"/>
    <property type="match status" value="1"/>
</dbReference>
<dbReference type="AlphaFoldDB" id="A0A367W4V3"/>
<evidence type="ECO:0000259" key="3">
    <source>
        <dbReference type="PROSITE" id="PS50937"/>
    </source>
</evidence>
<reference evidence="4 5" key="1">
    <citation type="submission" date="2014-07" db="EMBL/GenBank/DDBJ databases">
        <title>Draft genome sequence of Thalassospira profundimaris 35.</title>
        <authorList>
            <person name="Lai Q."/>
            <person name="Shao Z."/>
        </authorList>
    </citation>
    <scope>NUCLEOTIDE SEQUENCE [LARGE SCALE GENOMIC DNA]</scope>
    <source>
        <strain evidence="4 5">35</strain>
    </source>
</reference>
<dbReference type="InterPro" id="IPR000551">
    <property type="entry name" value="MerR-type_HTH_dom"/>
</dbReference>
<feature type="domain" description="HTH merR-type" evidence="3">
    <location>
        <begin position="24"/>
        <end position="92"/>
    </location>
</feature>